<keyword evidence="3" id="KW-1185">Reference proteome</keyword>
<sequence length="213" mass="24542">MHAMNLRSLLFVVLLCSTCFVTFAQKEDKPNALQLFLQANADSTIIFQQSSNWFPQSPYYILSKKADTITAYTYKALPKLDKRIKLPRSIGLKIRHRNSVMVNLVPIDVNMYFQPIYFSPKKLLNLWKNIGKDPPWQLADDSADGHACIDSQGNRTGNYIYDGGGINLYLITKNEIKKLDYYAPQFFEKVCPGRKGRISILKIEHLFDKHFDL</sequence>
<proteinExistence type="predicted"/>
<keyword evidence="1" id="KW-0732">Signal</keyword>
<dbReference type="AlphaFoldDB" id="A0A2D1U5C4"/>
<name>A0A2D1U5C4_9SPHI</name>
<evidence type="ECO:0000256" key="1">
    <source>
        <dbReference type="SAM" id="SignalP"/>
    </source>
</evidence>
<protein>
    <recommendedName>
        <fullName evidence="4">YkuD domain-containing protein</fullName>
    </recommendedName>
</protein>
<dbReference type="KEGG" id="pgs:CPT03_10110"/>
<feature type="chain" id="PRO_5013541229" description="YkuD domain-containing protein" evidence="1">
    <location>
        <begin position="25"/>
        <end position="213"/>
    </location>
</feature>
<dbReference type="OrthoDB" id="881598at2"/>
<dbReference type="EMBL" id="CP024091">
    <property type="protein sequence ID" value="ATP56803.1"/>
    <property type="molecule type" value="Genomic_DNA"/>
</dbReference>
<feature type="signal peptide" evidence="1">
    <location>
        <begin position="1"/>
        <end position="24"/>
    </location>
</feature>
<reference evidence="2 3" key="1">
    <citation type="submission" date="2017-10" db="EMBL/GenBank/DDBJ databases">
        <title>Whole genome of Pedobacter ginsengisoli T01R-27 isolated from tomato rhizosphere.</title>
        <authorList>
            <person name="Weon H.-Y."/>
            <person name="Lee S.A."/>
            <person name="Sang M.K."/>
            <person name="Song J."/>
        </authorList>
    </citation>
    <scope>NUCLEOTIDE SEQUENCE [LARGE SCALE GENOMIC DNA]</scope>
    <source>
        <strain evidence="2 3">T01R-27</strain>
    </source>
</reference>
<evidence type="ECO:0000313" key="3">
    <source>
        <dbReference type="Proteomes" id="UP000223749"/>
    </source>
</evidence>
<gene>
    <name evidence="2" type="ORF">CPT03_10110</name>
</gene>
<evidence type="ECO:0008006" key="4">
    <source>
        <dbReference type="Google" id="ProtNLM"/>
    </source>
</evidence>
<organism evidence="2 3">
    <name type="scientific">Pedobacter ginsengisoli</name>
    <dbReference type="NCBI Taxonomy" id="363852"/>
    <lineage>
        <taxon>Bacteria</taxon>
        <taxon>Pseudomonadati</taxon>
        <taxon>Bacteroidota</taxon>
        <taxon>Sphingobacteriia</taxon>
        <taxon>Sphingobacteriales</taxon>
        <taxon>Sphingobacteriaceae</taxon>
        <taxon>Pedobacter</taxon>
    </lineage>
</organism>
<dbReference type="Proteomes" id="UP000223749">
    <property type="component" value="Chromosome"/>
</dbReference>
<dbReference type="RefSeq" id="WP_099438738.1">
    <property type="nucleotide sequence ID" value="NZ_CP024091.1"/>
</dbReference>
<evidence type="ECO:0000313" key="2">
    <source>
        <dbReference type="EMBL" id="ATP56803.1"/>
    </source>
</evidence>
<accession>A0A2D1U5C4</accession>